<gene>
    <name evidence="10" type="ORF">NESM_000427900</name>
</gene>
<dbReference type="EMBL" id="JAECZO010000046">
    <property type="protein sequence ID" value="KAK7195051.1"/>
    <property type="molecule type" value="Genomic_DNA"/>
</dbReference>
<keyword evidence="3 4" id="KW-0560">Oxidoreductase</keyword>
<dbReference type="Pfam" id="PF00208">
    <property type="entry name" value="ELFV_dehydrog"/>
    <property type="match status" value="1"/>
</dbReference>
<dbReference type="InterPro" id="IPR036291">
    <property type="entry name" value="NAD(P)-bd_dom_sf"/>
</dbReference>
<feature type="binding site" evidence="6">
    <location>
        <position position="216"/>
    </location>
    <ligand>
        <name>NAD(+)</name>
        <dbReference type="ChEBI" id="CHEBI:57540"/>
    </ligand>
</feature>
<comment type="caution">
    <text evidence="10">The sequence shown here is derived from an EMBL/GenBank/DDBJ whole genome shotgun (WGS) entry which is preliminary data.</text>
</comment>
<dbReference type="FunFam" id="3.40.50.10860:FF:000002">
    <property type="entry name" value="Glutamate dehydrogenase"/>
    <property type="match status" value="1"/>
</dbReference>
<dbReference type="NCBIfam" id="NF006929">
    <property type="entry name" value="PRK09414.1"/>
    <property type="match status" value="1"/>
</dbReference>
<evidence type="ECO:0000256" key="1">
    <source>
        <dbReference type="ARBA" id="ARBA00006382"/>
    </source>
</evidence>
<dbReference type="CDD" id="cd05313">
    <property type="entry name" value="NAD_bind_2_Glu_DH"/>
    <property type="match status" value="1"/>
</dbReference>
<comment type="similarity">
    <text evidence="1 4 8">Belongs to the Glu/Leu/Phe/Val dehydrogenases family.</text>
</comment>
<sequence length="452" mass="49195">MPSSALKYSSVDDFLEKCIVARDPHQPEFTQAVREVMTSLWPFLEKNPKYAQDGLLERIVEPERLIQFRVPWVDDKGNTHVNRAFRVQFNSAIGPYKGGMRFHPSVNLSILKFLGFEQTFKNSLTTLPMGGGKGGSDFDPKGKSDREVMRFCQSLVAELFRHIGADTDVPAGDIGVGGREVGYMNGMYWKLTNTNECTFTGKGLAYQGSEIRPEATGYGLVYFAKSMLERVNDSFQGKTVLVSGAGNVAQYTIEKCTELGAKVVTVSDSLGYIYDKDGFDEKKLAKLMELKNERRGTLEEYAKEVGVEYVPGKRPWGVKADIALPCATQNEVEAADAEAMVANGVILVAEGANMPTTEEATHILQKAGVMFAPGKASNAGGVAISGLEMSQNAARLAWSAQEVDSRLQGIMTSIHDSCVQYGEQNGTINYVDGANIAGFVKVADAMIALGIV</sequence>
<dbReference type="SMART" id="SM00839">
    <property type="entry name" value="ELFV_dehydrog"/>
    <property type="match status" value="1"/>
</dbReference>
<evidence type="ECO:0000256" key="5">
    <source>
        <dbReference type="PIRSR" id="PIRSR000185-1"/>
    </source>
</evidence>
<dbReference type="PANTHER" id="PTHR43571">
    <property type="entry name" value="NADP-SPECIFIC GLUTAMATE DEHYDROGENASE 1-RELATED"/>
    <property type="match status" value="1"/>
</dbReference>
<dbReference type="FunFam" id="3.40.50.720:FF:000030">
    <property type="entry name" value="Glutamate dehydrogenase"/>
    <property type="match status" value="1"/>
</dbReference>
<dbReference type="AlphaFoldDB" id="A0AAW0ENC2"/>
<feature type="binding site" evidence="6">
    <location>
        <position position="172"/>
    </location>
    <ligand>
        <name>substrate</name>
    </ligand>
</feature>
<dbReference type="PROSITE" id="PS00074">
    <property type="entry name" value="GLFV_DEHYDROGENASE"/>
    <property type="match status" value="1"/>
</dbReference>
<dbReference type="Gene3D" id="3.40.50.10860">
    <property type="entry name" value="Leucine Dehydrogenase, chain A, domain 1"/>
    <property type="match status" value="1"/>
</dbReference>
<feature type="site" description="Important for catalysis" evidence="7">
    <location>
        <position position="173"/>
    </location>
</feature>
<feature type="binding site" evidence="6">
    <location>
        <position position="118"/>
    </location>
    <ligand>
        <name>substrate</name>
    </ligand>
</feature>
<dbReference type="Pfam" id="PF02812">
    <property type="entry name" value="ELFV_dehydrog_N"/>
    <property type="match status" value="1"/>
</dbReference>
<reference evidence="10 11" key="1">
    <citation type="journal article" date="2021" name="MBio">
        <title>A New Model Trypanosomatid, Novymonas esmeraldas: Genomic Perception of Its 'Candidatus Pandoraea novymonadis' Endosymbiont.</title>
        <authorList>
            <person name="Zakharova A."/>
            <person name="Saura A."/>
            <person name="Butenko A."/>
            <person name="Podesvova L."/>
            <person name="Warmusova S."/>
            <person name="Kostygov A.Y."/>
            <person name="Nenarokova A."/>
            <person name="Lukes J."/>
            <person name="Opperdoes F.R."/>
            <person name="Yurchenko V."/>
        </authorList>
    </citation>
    <scope>NUCLEOTIDE SEQUENCE [LARGE SCALE GENOMIC DNA]</scope>
    <source>
        <strain evidence="10 11">E262AT.01</strain>
    </source>
</reference>
<dbReference type="InterPro" id="IPR033524">
    <property type="entry name" value="Glu/Leu/Phe/Val_DH_AS"/>
</dbReference>
<dbReference type="GO" id="GO:0006537">
    <property type="term" value="P:glutamate biosynthetic process"/>
    <property type="evidence" value="ECO:0007669"/>
    <property type="project" value="TreeGrafter"/>
</dbReference>
<comment type="subunit">
    <text evidence="2">Homohexamer.</text>
</comment>
<proteinExistence type="inferred from homology"/>
<dbReference type="InterPro" id="IPR014362">
    <property type="entry name" value="Glu_DH"/>
</dbReference>
<keyword evidence="6" id="KW-0520">NAD</keyword>
<evidence type="ECO:0000256" key="7">
    <source>
        <dbReference type="PIRSR" id="PIRSR000185-3"/>
    </source>
</evidence>
<dbReference type="PRINTS" id="PR00082">
    <property type="entry name" value="GLFDHDRGNASE"/>
</dbReference>
<accession>A0AAW0ENC2</accession>
<dbReference type="Gene3D" id="3.40.50.720">
    <property type="entry name" value="NAD(P)-binding Rossmann-like Domain"/>
    <property type="match status" value="1"/>
</dbReference>
<dbReference type="GO" id="GO:0004354">
    <property type="term" value="F:glutamate dehydrogenase (NADP+) activity"/>
    <property type="evidence" value="ECO:0007669"/>
    <property type="project" value="TreeGrafter"/>
</dbReference>
<protein>
    <recommendedName>
        <fullName evidence="4">Glutamate dehydrogenase</fullName>
    </recommendedName>
</protein>
<dbReference type="SUPFAM" id="SSF53223">
    <property type="entry name" value="Aminoacid dehydrogenase-like, N-terminal domain"/>
    <property type="match status" value="1"/>
</dbReference>
<feature type="domain" description="Glutamate/phenylalanine/leucine/valine/L-tryptophan dehydrogenase C-terminal" evidence="9">
    <location>
        <begin position="209"/>
        <end position="450"/>
    </location>
</feature>
<dbReference type="InterPro" id="IPR033922">
    <property type="entry name" value="NAD_bind_Glu_DH"/>
</dbReference>
<evidence type="ECO:0000259" key="9">
    <source>
        <dbReference type="SMART" id="SM00839"/>
    </source>
</evidence>
<feature type="active site" description="Proton donor" evidence="5">
    <location>
        <position position="133"/>
    </location>
</feature>
<evidence type="ECO:0000256" key="6">
    <source>
        <dbReference type="PIRSR" id="PIRSR000185-2"/>
    </source>
</evidence>
<dbReference type="Proteomes" id="UP001430356">
    <property type="component" value="Unassembled WGS sequence"/>
</dbReference>
<dbReference type="InterPro" id="IPR050724">
    <property type="entry name" value="Glu_Leu_Phe_Val_DH"/>
</dbReference>
<dbReference type="FunFam" id="1.10.285.10:FF:000001">
    <property type="entry name" value="Glutamate dehydrogenase"/>
    <property type="match status" value="1"/>
</dbReference>
<dbReference type="SUPFAM" id="SSF51735">
    <property type="entry name" value="NAD(P)-binding Rossmann-fold domains"/>
    <property type="match status" value="1"/>
</dbReference>
<keyword evidence="6" id="KW-0547">Nucleotide-binding</keyword>
<organism evidence="10 11">
    <name type="scientific">Novymonas esmeraldas</name>
    <dbReference type="NCBI Taxonomy" id="1808958"/>
    <lineage>
        <taxon>Eukaryota</taxon>
        <taxon>Discoba</taxon>
        <taxon>Euglenozoa</taxon>
        <taxon>Kinetoplastea</taxon>
        <taxon>Metakinetoplastina</taxon>
        <taxon>Trypanosomatida</taxon>
        <taxon>Trypanosomatidae</taxon>
        <taxon>Novymonas</taxon>
    </lineage>
</organism>
<evidence type="ECO:0000256" key="3">
    <source>
        <dbReference type="ARBA" id="ARBA00023002"/>
    </source>
</evidence>
<feature type="binding site" evidence="6">
    <location>
        <position position="385"/>
    </location>
    <ligand>
        <name>substrate</name>
    </ligand>
</feature>
<dbReference type="GO" id="GO:0000166">
    <property type="term" value="F:nucleotide binding"/>
    <property type="evidence" value="ECO:0007669"/>
    <property type="project" value="UniProtKB-KW"/>
</dbReference>
<dbReference type="Gene3D" id="1.10.285.10">
    <property type="entry name" value="Glutamate Dehydrogenase, chain A, domain 3"/>
    <property type="match status" value="2"/>
</dbReference>
<name>A0AAW0ENC2_9TRYP</name>
<feature type="binding site" evidence="6">
    <location>
        <position position="97"/>
    </location>
    <ligand>
        <name>substrate</name>
    </ligand>
</feature>
<evidence type="ECO:0000256" key="4">
    <source>
        <dbReference type="PIRNR" id="PIRNR000185"/>
    </source>
</evidence>
<keyword evidence="11" id="KW-1185">Reference proteome</keyword>
<dbReference type="InterPro" id="IPR006095">
    <property type="entry name" value="Glu/Leu/Phe/Val/Trp_DH"/>
</dbReference>
<dbReference type="GO" id="GO:0005829">
    <property type="term" value="C:cytosol"/>
    <property type="evidence" value="ECO:0007669"/>
    <property type="project" value="TreeGrafter"/>
</dbReference>
<feature type="binding site" evidence="6">
    <location>
        <position position="247"/>
    </location>
    <ligand>
        <name>NAD(+)</name>
        <dbReference type="ChEBI" id="CHEBI:57540"/>
    </ligand>
</feature>
<dbReference type="InterPro" id="IPR046346">
    <property type="entry name" value="Aminoacid_DH-like_N_sf"/>
</dbReference>
<evidence type="ECO:0000256" key="8">
    <source>
        <dbReference type="RuleBase" id="RU004417"/>
    </source>
</evidence>
<evidence type="ECO:0000313" key="11">
    <source>
        <dbReference type="Proteomes" id="UP001430356"/>
    </source>
</evidence>
<dbReference type="PANTHER" id="PTHR43571:SF1">
    <property type="entry name" value="NADP-SPECIFIC GLUTAMATE DEHYDROGENASE 1-RELATED"/>
    <property type="match status" value="1"/>
</dbReference>
<dbReference type="InterPro" id="IPR006097">
    <property type="entry name" value="Glu/Leu/Phe/Val/Trp_DH_dimer"/>
</dbReference>
<dbReference type="InterPro" id="IPR006096">
    <property type="entry name" value="Glu/Leu/Phe/Val/Trp_DH_C"/>
</dbReference>
<evidence type="ECO:0000256" key="2">
    <source>
        <dbReference type="ARBA" id="ARBA00011643"/>
    </source>
</evidence>
<dbReference type="PIRSF" id="PIRSF000185">
    <property type="entry name" value="Glu_DH"/>
    <property type="match status" value="1"/>
</dbReference>
<feature type="binding site" evidence="6">
    <location>
        <position position="121"/>
    </location>
    <ligand>
        <name>substrate</name>
    </ligand>
</feature>
<evidence type="ECO:0000313" key="10">
    <source>
        <dbReference type="EMBL" id="KAK7195051.1"/>
    </source>
</evidence>